<reference evidence="11" key="1">
    <citation type="submission" date="2015-04" db="EMBL/GenBank/DDBJ databases">
        <authorList>
            <person name="Schardt J."/>
            <person name="Mueller-Herbst S."/>
            <person name="Scherer S."/>
            <person name="Huptas C."/>
        </authorList>
    </citation>
    <scope>NUCLEOTIDE SEQUENCE [LARGE SCALE GENOMIC DNA]</scope>
    <source>
        <strain evidence="11">Kiel-L1</strain>
    </source>
</reference>
<dbReference type="GO" id="GO:0005829">
    <property type="term" value="C:cytosol"/>
    <property type="evidence" value="ECO:0007669"/>
    <property type="project" value="TreeGrafter"/>
</dbReference>
<dbReference type="InterPro" id="IPR018510">
    <property type="entry name" value="DAP_epimerase_AS"/>
</dbReference>
<feature type="binding site" evidence="8">
    <location>
        <position position="168"/>
    </location>
    <ligand>
        <name>substrate</name>
    </ligand>
</feature>
<feature type="site" description="Could be important to modulate the pK values of the two catalytic cysteine residues" evidence="8">
    <location>
        <position position="222"/>
    </location>
</feature>
<evidence type="ECO:0000256" key="3">
    <source>
        <dbReference type="ARBA" id="ARBA00013080"/>
    </source>
</evidence>
<name>A0A3D8TTQ5_9LIST</name>
<feature type="active site" evidence="9">
    <location>
        <position position="80"/>
    </location>
</feature>
<comment type="function">
    <text evidence="8">Catalyzes the stereoinversion of LL-2,6-diaminopimelate (L,L-DAP) to meso-diaminopimelate (meso-DAP), a precursor of L-lysine and an essential component of the bacterial peptidoglycan.</text>
</comment>
<comment type="catalytic activity">
    <reaction evidence="7 8">
        <text>(2S,6S)-2,6-diaminopimelate = meso-2,6-diaminopimelate</text>
        <dbReference type="Rhea" id="RHEA:15393"/>
        <dbReference type="ChEBI" id="CHEBI:57609"/>
        <dbReference type="ChEBI" id="CHEBI:57791"/>
        <dbReference type="EC" id="5.1.1.7"/>
    </reaction>
</comment>
<feature type="binding site" evidence="8">
    <location>
        <begin position="222"/>
        <end position="223"/>
    </location>
    <ligand>
        <name>substrate</name>
    </ligand>
</feature>
<accession>A0A3D8TTQ5</accession>
<keyword evidence="8" id="KW-0963">Cytoplasm</keyword>
<dbReference type="PROSITE" id="PS01326">
    <property type="entry name" value="DAP_EPIMERASE"/>
    <property type="match status" value="1"/>
</dbReference>
<comment type="similarity">
    <text evidence="2 8">Belongs to the diaminopimelate epimerase family.</text>
</comment>
<organism evidence="10 11">
    <name type="scientific">Listeria kieliensis</name>
    <dbReference type="NCBI Taxonomy" id="1621700"/>
    <lineage>
        <taxon>Bacteria</taxon>
        <taxon>Bacillati</taxon>
        <taxon>Bacillota</taxon>
        <taxon>Bacilli</taxon>
        <taxon>Bacillales</taxon>
        <taxon>Listeriaceae</taxon>
        <taxon>Listeria</taxon>
    </lineage>
</organism>
<evidence type="ECO:0000256" key="6">
    <source>
        <dbReference type="ARBA" id="ARBA00023235"/>
    </source>
</evidence>
<evidence type="ECO:0000256" key="2">
    <source>
        <dbReference type="ARBA" id="ARBA00010219"/>
    </source>
</evidence>
<comment type="subunit">
    <text evidence="8">Homodimer.</text>
</comment>
<comment type="caution">
    <text evidence="10">The sequence shown here is derived from an EMBL/GenBank/DDBJ whole genome shotgun (WGS) entry which is preliminary data.</text>
</comment>
<feature type="binding site" evidence="8">
    <location>
        <position position="13"/>
    </location>
    <ligand>
        <name>substrate</name>
    </ligand>
</feature>
<evidence type="ECO:0000313" key="11">
    <source>
        <dbReference type="Proteomes" id="UP000257055"/>
    </source>
</evidence>
<evidence type="ECO:0000256" key="4">
    <source>
        <dbReference type="ARBA" id="ARBA00022605"/>
    </source>
</evidence>
<gene>
    <name evidence="8" type="primary">dapF</name>
    <name evidence="10" type="ORF">UR08_02205</name>
</gene>
<dbReference type="GO" id="GO:0009089">
    <property type="term" value="P:lysine biosynthetic process via diaminopimelate"/>
    <property type="evidence" value="ECO:0007669"/>
    <property type="project" value="UniProtKB-UniRule"/>
</dbReference>
<dbReference type="HAMAP" id="MF_00197">
    <property type="entry name" value="DAP_epimerase"/>
    <property type="match status" value="1"/>
</dbReference>
<feature type="binding site" evidence="8">
    <location>
        <begin position="81"/>
        <end position="82"/>
    </location>
    <ligand>
        <name>substrate</name>
    </ligand>
</feature>
<dbReference type="GO" id="GO:0008837">
    <property type="term" value="F:diaminopimelate epimerase activity"/>
    <property type="evidence" value="ECO:0007669"/>
    <property type="project" value="UniProtKB-UniRule"/>
</dbReference>
<protein>
    <recommendedName>
        <fullName evidence="3 8">Diaminopimelate epimerase</fullName>
        <shortName evidence="8">DAP epimerase</shortName>
        <ecNumber evidence="3 8">5.1.1.7</ecNumber>
    </recommendedName>
    <alternativeName>
        <fullName evidence="8">PLP-independent amino acid racemase</fullName>
    </alternativeName>
</protein>
<dbReference type="PANTHER" id="PTHR31689">
    <property type="entry name" value="DIAMINOPIMELATE EPIMERASE, CHLOROPLASTIC"/>
    <property type="match status" value="1"/>
</dbReference>
<feature type="binding site" evidence="8">
    <location>
        <begin position="232"/>
        <end position="233"/>
    </location>
    <ligand>
        <name>substrate</name>
    </ligand>
</feature>
<comment type="pathway">
    <text evidence="1 8">Amino-acid biosynthesis; L-lysine biosynthesis via DAP pathway; DL-2,6-diaminopimelate from LL-2,6-diaminopimelate: step 1/1.</text>
</comment>
<proteinExistence type="inferred from homology"/>
<feature type="active site" description="Proton acceptor" evidence="8">
    <location>
        <position position="231"/>
    </location>
</feature>
<comment type="subcellular location">
    <subcellularLocation>
        <location evidence="8">Cytoplasm</location>
    </subcellularLocation>
</comment>
<dbReference type="RefSeq" id="WP_115752029.1">
    <property type="nucleotide sequence ID" value="NZ_LARY01000001.1"/>
</dbReference>
<dbReference type="Proteomes" id="UP000257055">
    <property type="component" value="Unassembled WGS sequence"/>
</dbReference>
<evidence type="ECO:0000256" key="8">
    <source>
        <dbReference type="HAMAP-Rule" id="MF_00197"/>
    </source>
</evidence>
<dbReference type="SUPFAM" id="SSF54506">
    <property type="entry name" value="Diaminopimelate epimerase-like"/>
    <property type="match status" value="2"/>
</dbReference>
<dbReference type="Pfam" id="PF01678">
    <property type="entry name" value="DAP_epimerase"/>
    <property type="match status" value="2"/>
</dbReference>
<dbReference type="InterPro" id="IPR001653">
    <property type="entry name" value="DAP_epimerase_DapF"/>
</dbReference>
<keyword evidence="6 8" id="KW-0413">Isomerase</keyword>
<evidence type="ECO:0000256" key="7">
    <source>
        <dbReference type="ARBA" id="ARBA00051712"/>
    </source>
</evidence>
<feature type="binding site" evidence="8">
    <location>
        <position position="204"/>
    </location>
    <ligand>
        <name>substrate</name>
    </ligand>
</feature>
<comment type="caution">
    <text evidence="8">Lacks conserved residue(s) required for the propagation of feature annotation.</text>
</comment>
<dbReference type="EC" id="5.1.1.7" evidence="3 8"/>
<keyword evidence="4 8" id="KW-0028">Amino-acid biosynthesis</keyword>
<feature type="active site" description="Proton donor" evidence="8">
    <location>
        <position position="80"/>
    </location>
</feature>
<dbReference type="UniPathway" id="UPA00034">
    <property type="reaction ID" value="UER00025"/>
</dbReference>
<feature type="site" description="Could be important to modulate the pK values of the two catalytic cysteine residues" evidence="8">
    <location>
        <position position="170"/>
    </location>
</feature>
<feature type="binding site" evidence="8">
    <location>
        <position position="71"/>
    </location>
    <ligand>
        <name>substrate</name>
    </ligand>
</feature>
<dbReference type="NCBIfam" id="TIGR00652">
    <property type="entry name" value="DapF"/>
    <property type="match status" value="1"/>
</dbReference>
<dbReference type="Gene3D" id="3.10.310.10">
    <property type="entry name" value="Diaminopimelate Epimerase, Chain A, domain 1"/>
    <property type="match status" value="2"/>
</dbReference>
<dbReference type="AlphaFoldDB" id="A0A3D8TTQ5"/>
<sequence>MKLDFIKVHGSQNDFFILDERKSELGAWTDAKKALLAQKLCDRSHVLGGADGILFVGEGNPGTIGKMRVFNSDGSEASMCGNGLRAVARYLLEESGLEEAKVETMKADLQVKKSDSLGFEIPTFEVEISPVLFTPSSLPFHHQGDQLFDEMLPELDPELHFSAVAVPNPHLISFVSKETLASDKQGKLASYLNGENPYFPDGVNVSFAQRLSGNQIFVRTFERGVGFTNACGTAMSASSLIKKLLDHDKLEEALEVYNDGGMVKVTAEKTNENFSLHLIGNATFTDKGTIEISEDGASISLLSTEKTNEQEDYLQLVEQVKAFLQQVK</sequence>
<keyword evidence="5 8" id="KW-0457">Lysine biosynthesis</keyword>
<evidence type="ECO:0000256" key="1">
    <source>
        <dbReference type="ARBA" id="ARBA00005196"/>
    </source>
</evidence>
<dbReference type="EMBL" id="LARY01000001">
    <property type="protein sequence ID" value="RDX02351.1"/>
    <property type="molecule type" value="Genomic_DNA"/>
</dbReference>
<evidence type="ECO:0000256" key="9">
    <source>
        <dbReference type="PROSITE-ProRule" id="PRU10125"/>
    </source>
</evidence>
<evidence type="ECO:0000313" key="10">
    <source>
        <dbReference type="EMBL" id="RDX02351.1"/>
    </source>
</evidence>
<dbReference type="PANTHER" id="PTHR31689:SF0">
    <property type="entry name" value="DIAMINOPIMELATE EPIMERASE"/>
    <property type="match status" value="1"/>
</dbReference>
<evidence type="ECO:0000256" key="5">
    <source>
        <dbReference type="ARBA" id="ARBA00023154"/>
    </source>
</evidence>
<keyword evidence="11" id="KW-1185">Reference proteome</keyword>